<dbReference type="GO" id="GO:0003714">
    <property type="term" value="F:transcription corepressor activity"/>
    <property type="evidence" value="ECO:0007669"/>
    <property type="project" value="TreeGrafter"/>
</dbReference>
<dbReference type="CDD" id="cd00167">
    <property type="entry name" value="SANT"/>
    <property type="match status" value="1"/>
</dbReference>
<feature type="domain" description="SANT" evidence="10">
    <location>
        <begin position="149"/>
        <end position="200"/>
    </location>
</feature>
<dbReference type="SUPFAM" id="SSF46689">
    <property type="entry name" value="Homeodomain-like"/>
    <property type="match status" value="2"/>
</dbReference>
<dbReference type="InterPro" id="IPR051066">
    <property type="entry name" value="Trans_reg/Corepressor"/>
</dbReference>
<evidence type="ECO:0000256" key="1">
    <source>
        <dbReference type="ARBA" id="ARBA00004123"/>
    </source>
</evidence>
<feature type="compositionally biased region" description="Low complexity" evidence="8">
    <location>
        <begin position="277"/>
        <end position="292"/>
    </location>
</feature>
<dbReference type="SMART" id="SM01189">
    <property type="entry name" value="ELM2"/>
    <property type="match status" value="1"/>
</dbReference>
<proteinExistence type="inferred from homology"/>
<evidence type="ECO:0000256" key="3">
    <source>
        <dbReference type="ARBA" id="ARBA00023015"/>
    </source>
</evidence>
<dbReference type="Gene3D" id="4.10.1240.50">
    <property type="match status" value="1"/>
</dbReference>
<feature type="region of interest" description="Disordered" evidence="8">
    <location>
        <begin position="614"/>
        <end position="677"/>
    </location>
</feature>
<feature type="compositionally biased region" description="Low complexity" evidence="8">
    <location>
        <begin position="666"/>
        <end position="677"/>
    </location>
</feature>
<feature type="compositionally biased region" description="Polar residues" evidence="8">
    <location>
        <begin position="620"/>
        <end position="629"/>
    </location>
</feature>
<evidence type="ECO:0000259" key="10">
    <source>
        <dbReference type="PROSITE" id="PS51293"/>
    </source>
</evidence>
<dbReference type="GO" id="GO:0006357">
    <property type="term" value="P:regulation of transcription by RNA polymerase II"/>
    <property type="evidence" value="ECO:0007669"/>
    <property type="project" value="TreeGrafter"/>
</dbReference>
<name>A0A8D8ESB7_CULPI</name>
<sequence>MVLADRAVENVRNGRRSRGPSPNGHSATVVIAGGVTESSSDDENSRKNGNSSKATKAKSEYEEKIRVGRDYQAVCPDMVPAPERKPEQVNDRALLVWSPTKEIPDSKLEEYITVAKEKYGYNGEQALGMLFWHKHDLERAVLDLANFTPFPDEWTVEDKVLFEQAFQFHGKSFHRIRQMLPDKSIASLVKFYYSWKKTRSRTSVMDRQEKMKKNDSSENGSDHGSNEDSDDDKPATVLAASASLASSTTHTAISGGPSVTALAATNGTDSGEPGKPSSSASAAAATAEADSAGVDSGEVTGEAGGPVTNGNGVPSSAAPTSLNCSGCGVTCSELNATPQGNLCGSCYHHWRRTGVLRPTSGPTFMNKRARNSALLGKSGDSHKRRPPRGMYINHDDIVKLADSAQSGAGGVGAAIGTGTGVGSTPDTANLSVDLLAGMDREIVSLWSQIQLNKQAVSKLKATIEDTSAVIHPAEVQVVRFTSRWNNEELLLAVQGVRKFGRNFQAIADTIGTKTEAQLRTFYVNYRRKYNLDSVLKDYEEEQKLLLQEQLNITNNNNGKEDDSTTSVSELESAADTNSIAGERLLELGKKPGEQDIMEIDLDDEMVNGKKAAETGEVGGTASTSALPTESATGAGSTAAAAAVPPAADGTAMEVDDPVPDASAKLSESSSSSTIVIK</sequence>
<dbReference type="InterPro" id="IPR000949">
    <property type="entry name" value="ELM2_dom"/>
</dbReference>
<dbReference type="SMART" id="SM00717">
    <property type="entry name" value="SANT"/>
    <property type="match status" value="2"/>
</dbReference>
<feature type="compositionally biased region" description="Low complexity" evidence="8">
    <location>
        <begin position="630"/>
        <end position="651"/>
    </location>
</feature>
<dbReference type="InterPro" id="IPR017884">
    <property type="entry name" value="SANT_dom"/>
</dbReference>
<feature type="region of interest" description="Disordered" evidence="8">
    <location>
        <begin position="203"/>
        <end position="233"/>
    </location>
</feature>
<evidence type="ECO:0000313" key="11">
    <source>
        <dbReference type="EMBL" id="CAG6446067.1"/>
    </source>
</evidence>
<feature type="region of interest" description="Disordered" evidence="8">
    <location>
        <begin position="1"/>
        <end position="62"/>
    </location>
</feature>
<dbReference type="Pfam" id="PF01448">
    <property type="entry name" value="ELM2"/>
    <property type="match status" value="1"/>
</dbReference>
<dbReference type="PANTHER" id="PTHR16089:SF28">
    <property type="entry name" value="REST COREPRESSOR"/>
    <property type="match status" value="1"/>
</dbReference>
<evidence type="ECO:0000256" key="8">
    <source>
        <dbReference type="SAM" id="MobiDB-lite"/>
    </source>
</evidence>
<evidence type="ECO:0000256" key="6">
    <source>
        <dbReference type="ARBA" id="ARBA00023242"/>
    </source>
</evidence>
<dbReference type="AlphaFoldDB" id="A0A8D8ESB7"/>
<reference evidence="11" key="1">
    <citation type="submission" date="2021-05" db="EMBL/GenBank/DDBJ databases">
        <authorList>
            <person name="Alioto T."/>
            <person name="Alioto T."/>
            <person name="Gomez Garrido J."/>
        </authorList>
    </citation>
    <scope>NUCLEOTIDE SEQUENCE</scope>
</reference>
<feature type="compositionally biased region" description="Basic and acidic residues" evidence="8">
    <location>
        <begin position="204"/>
        <end position="226"/>
    </location>
</feature>
<dbReference type="GO" id="GO:0000118">
    <property type="term" value="C:histone deacetylase complex"/>
    <property type="evidence" value="ECO:0007669"/>
    <property type="project" value="TreeGrafter"/>
</dbReference>
<evidence type="ECO:0000256" key="5">
    <source>
        <dbReference type="ARBA" id="ARBA00023163"/>
    </source>
</evidence>
<comment type="subcellular location">
    <subcellularLocation>
        <location evidence="1">Nucleus</location>
    </subcellularLocation>
</comment>
<feature type="region of interest" description="Disordered" evidence="8">
    <location>
        <begin position="554"/>
        <end position="575"/>
    </location>
</feature>
<feature type="domain" description="ELM2" evidence="9">
    <location>
        <begin position="63"/>
        <end position="148"/>
    </location>
</feature>
<dbReference type="InterPro" id="IPR001005">
    <property type="entry name" value="SANT/Myb"/>
</dbReference>
<dbReference type="FunFam" id="4.10.1240.50:FF:000002">
    <property type="entry name" value="REST corepressor isoform X1"/>
    <property type="match status" value="1"/>
</dbReference>
<comment type="similarity">
    <text evidence="7">Belongs to the CoREST family.</text>
</comment>
<dbReference type="InterPro" id="IPR009057">
    <property type="entry name" value="Homeodomain-like_sf"/>
</dbReference>
<evidence type="ECO:0000256" key="2">
    <source>
        <dbReference type="ARBA" id="ARBA00022491"/>
    </source>
</evidence>
<evidence type="ECO:0000259" key="9">
    <source>
        <dbReference type="PROSITE" id="PS51156"/>
    </source>
</evidence>
<keyword evidence="4" id="KW-0175">Coiled coil</keyword>
<dbReference type="FunFam" id="1.10.10.60:FF:000033">
    <property type="entry name" value="REST corepressor 3"/>
    <property type="match status" value="1"/>
</dbReference>
<evidence type="ECO:0000256" key="7">
    <source>
        <dbReference type="ARBA" id="ARBA00038011"/>
    </source>
</evidence>
<dbReference type="PROSITE" id="PS51156">
    <property type="entry name" value="ELM2"/>
    <property type="match status" value="1"/>
</dbReference>
<evidence type="ECO:0000256" key="4">
    <source>
        <dbReference type="ARBA" id="ARBA00023054"/>
    </source>
</evidence>
<protein>
    <submittedName>
        <fullName evidence="11">REST corepressor</fullName>
    </submittedName>
</protein>
<dbReference type="InterPro" id="IPR049048">
    <property type="entry name" value="REST_helical"/>
</dbReference>
<feature type="domain" description="SANT" evidence="10">
    <location>
        <begin position="479"/>
        <end position="530"/>
    </location>
</feature>
<dbReference type="Pfam" id="PF00249">
    <property type="entry name" value="Myb_DNA-binding"/>
    <property type="match status" value="2"/>
</dbReference>
<organism evidence="11">
    <name type="scientific">Culex pipiens</name>
    <name type="common">House mosquito</name>
    <dbReference type="NCBI Taxonomy" id="7175"/>
    <lineage>
        <taxon>Eukaryota</taxon>
        <taxon>Metazoa</taxon>
        <taxon>Ecdysozoa</taxon>
        <taxon>Arthropoda</taxon>
        <taxon>Hexapoda</taxon>
        <taxon>Insecta</taxon>
        <taxon>Pterygota</taxon>
        <taxon>Neoptera</taxon>
        <taxon>Endopterygota</taxon>
        <taxon>Diptera</taxon>
        <taxon>Nematocera</taxon>
        <taxon>Culicoidea</taxon>
        <taxon>Culicidae</taxon>
        <taxon>Culicinae</taxon>
        <taxon>Culicini</taxon>
        <taxon>Culex</taxon>
        <taxon>Culex</taxon>
    </lineage>
</organism>
<dbReference type="Pfam" id="PF20878">
    <property type="entry name" value="REST_helical"/>
    <property type="match status" value="2"/>
</dbReference>
<keyword evidence="5" id="KW-0804">Transcription</keyword>
<dbReference type="PROSITE" id="PS51293">
    <property type="entry name" value="SANT"/>
    <property type="match status" value="2"/>
</dbReference>
<keyword evidence="2" id="KW-0678">Repressor</keyword>
<dbReference type="Gene3D" id="1.20.58.1880">
    <property type="match status" value="1"/>
</dbReference>
<dbReference type="GO" id="GO:0005667">
    <property type="term" value="C:transcription regulator complex"/>
    <property type="evidence" value="ECO:0007669"/>
    <property type="project" value="TreeGrafter"/>
</dbReference>
<accession>A0A8D8ESB7</accession>
<feature type="compositionally biased region" description="Polar residues" evidence="8">
    <location>
        <begin position="564"/>
        <end position="575"/>
    </location>
</feature>
<keyword evidence="3" id="KW-0805">Transcription regulation</keyword>
<feature type="region of interest" description="Disordered" evidence="8">
    <location>
        <begin position="263"/>
        <end position="314"/>
    </location>
</feature>
<dbReference type="EMBL" id="HBUE01006019">
    <property type="protein sequence ID" value="CAG6446067.1"/>
    <property type="molecule type" value="Transcribed_RNA"/>
</dbReference>
<keyword evidence="6" id="KW-0539">Nucleus</keyword>
<dbReference type="PANTHER" id="PTHR16089">
    <property type="entry name" value="REST COREPRESSOR COREST PROTEIN-RELATED"/>
    <property type="match status" value="1"/>
</dbReference>
<dbReference type="Gene3D" id="1.10.10.60">
    <property type="entry name" value="Homeodomain-like"/>
    <property type="match status" value="1"/>
</dbReference>